<dbReference type="SUPFAM" id="SSF55186">
    <property type="entry name" value="ThrRS/AlaRS common domain"/>
    <property type="match status" value="1"/>
</dbReference>
<dbReference type="InterPro" id="IPR051335">
    <property type="entry name" value="Alanyl-tRNA_Editing_Enzymes"/>
</dbReference>
<gene>
    <name evidence="4" type="ORF">IWX46DRAFT_519303</name>
</gene>
<keyword evidence="4" id="KW-0436">Ligase</keyword>
<dbReference type="InterPro" id="IPR012947">
    <property type="entry name" value="tRNA_SAD"/>
</dbReference>
<dbReference type="Gene3D" id="2.40.30.130">
    <property type="match status" value="1"/>
</dbReference>
<evidence type="ECO:0000313" key="4">
    <source>
        <dbReference type="EMBL" id="KAK7553563.1"/>
    </source>
</evidence>
<comment type="cofactor">
    <cofactor evidence="1">
        <name>Zn(2+)</name>
        <dbReference type="ChEBI" id="CHEBI:29105"/>
    </cofactor>
</comment>
<comment type="similarity">
    <text evidence="2">Belongs to the class-II aminoacyl-tRNA synthetase family. Alax-L subfamily.</text>
</comment>
<sequence length="280" mass="30720">MTEFVIKNGQGPSLGTQQQTKLLYQHDDTLTAHTTRILAVSRVSELPDSDKPPTKGCPVDEWVVETAETIFYVKGGGQPSDTGIMMRDEGRVSFAVSAVLHAATDGRVLHFGRFSDGIFGPGDVVHQNIDVDLRNLHSRIHDAGHIVSLAVRAVAEETHDLRIQDRKAQHYPGAAHVEFEGTIDGKYKDAIQAKVNAMLEQDLPVKVFWWTENEMREKCVFMPATMTAPEGELLRAVDIVGAGAYPCGGTHVASTKLCGKIVVRKISRSKGTSRISYEVQ</sequence>
<dbReference type="InterPro" id="IPR009000">
    <property type="entry name" value="Transl_B-barrel_sf"/>
</dbReference>
<dbReference type="InterPro" id="IPR018163">
    <property type="entry name" value="Thr/Ala-tRNA-synth_IIc_edit"/>
</dbReference>
<evidence type="ECO:0000256" key="2">
    <source>
        <dbReference type="ARBA" id="ARBA00008429"/>
    </source>
</evidence>
<dbReference type="SUPFAM" id="SSF50447">
    <property type="entry name" value="Translation proteins"/>
    <property type="match status" value="1"/>
</dbReference>
<dbReference type="Pfam" id="PF01411">
    <property type="entry name" value="tRNA-synt_2c"/>
    <property type="match status" value="1"/>
</dbReference>
<reference evidence="4 5" key="1">
    <citation type="submission" date="2024-04" db="EMBL/GenBank/DDBJ databases">
        <title>Phyllosticta paracitricarpa is synonymous to the EU quarantine fungus P. citricarpa based on phylogenomic analyses.</title>
        <authorList>
            <consortium name="Lawrence Berkeley National Laboratory"/>
            <person name="Van Ingen-Buijs V.A."/>
            <person name="Van Westerhoven A.C."/>
            <person name="Haridas S."/>
            <person name="Skiadas P."/>
            <person name="Martin F."/>
            <person name="Groenewald J.Z."/>
            <person name="Crous P.W."/>
            <person name="Seidl M.F."/>
        </authorList>
    </citation>
    <scope>NUCLEOTIDE SEQUENCE [LARGE SCALE GENOMIC DNA]</scope>
    <source>
        <strain evidence="4 5">CBS 122670</strain>
    </source>
</reference>
<proteinExistence type="inferred from homology"/>
<evidence type="ECO:0000259" key="3">
    <source>
        <dbReference type="SMART" id="SM00863"/>
    </source>
</evidence>
<keyword evidence="4" id="KW-0030">Aminoacyl-tRNA synthetase</keyword>
<name>A0ABR1MQI0_9PEZI</name>
<dbReference type="InterPro" id="IPR018164">
    <property type="entry name" value="Ala-tRNA-synth_IIc_N"/>
</dbReference>
<dbReference type="Proteomes" id="UP001365128">
    <property type="component" value="Unassembled WGS sequence"/>
</dbReference>
<dbReference type="GO" id="GO:0004812">
    <property type="term" value="F:aminoacyl-tRNA ligase activity"/>
    <property type="evidence" value="ECO:0007669"/>
    <property type="project" value="UniProtKB-KW"/>
</dbReference>
<feature type="domain" description="Threonyl/alanyl tRNA synthetase SAD" evidence="3">
    <location>
        <begin position="234"/>
        <end position="276"/>
    </location>
</feature>
<dbReference type="PANTHER" id="PTHR43462">
    <property type="entry name" value="ALANYL-TRNA EDITING PROTEIN"/>
    <property type="match status" value="1"/>
</dbReference>
<dbReference type="PANTHER" id="PTHR43462:SF2">
    <property type="entry name" value="THREONYL AND ALANYL TRNA SYNTHETASE SECOND ADDITIONAL DOMAIN-CONTAINING PROTEIN"/>
    <property type="match status" value="1"/>
</dbReference>
<protein>
    <submittedName>
        <fullName evidence="4">Threonyl/alanyl tRNA synthetase</fullName>
    </submittedName>
</protein>
<evidence type="ECO:0000313" key="5">
    <source>
        <dbReference type="Proteomes" id="UP001365128"/>
    </source>
</evidence>
<evidence type="ECO:0000256" key="1">
    <source>
        <dbReference type="ARBA" id="ARBA00001947"/>
    </source>
</evidence>
<dbReference type="Pfam" id="PF07973">
    <property type="entry name" value="tRNA_SAD"/>
    <property type="match status" value="1"/>
</dbReference>
<accession>A0ABR1MQI0</accession>
<dbReference type="EMBL" id="JBBPDW010000004">
    <property type="protein sequence ID" value="KAK7553563.1"/>
    <property type="molecule type" value="Genomic_DNA"/>
</dbReference>
<keyword evidence="5" id="KW-1185">Reference proteome</keyword>
<organism evidence="4 5">
    <name type="scientific">Phyllosticta citricarpa</name>
    <dbReference type="NCBI Taxonomy" id="55181"/>
    <lineage>
        <taxon>Eukaryota</taxon>
        <taxon>Fungi</taxon>
        <taxon>Dikarya</taxon>
        <taxon>Ascomycota</taxon>
        <taxon>Pezizomycotina</taxon>
        <taxon>Dothideomycetes</taxon>
        <taxon>Dothideomycetes incertae sedis</taxon>
        <taxon>Botryosphaeriales</taxon>
        <taxon>Phyllostictaceae</taxon>
        <taxon>Phyllosticta</taxon>
    </lineage>
</organism>
<dbReference type="Gene3D" id="3.30.980.10">
    <property type="entry name" value="Threonyl-trna Synthetase, Chain A, domain 2"/>
    <property type="match status" value="1"/>
</dbReference>
<dbReference type="SMART" id="SM00863">
    <property type="entry name" value="tRNA_SAD"/>
    <property type="match status" value="1"/>
</dbReference>
<comment type="caution">
    <text evidence="4">The sequence shown here is derived from an EMBL/GenBank/DDBJ whole genome shotgun (WGS) entry which is preliminary data.</text>
</comment>